<sequence length="202" mass="22391">MTYTVKASHVHQQNRGVCDLLTCILFFSSIFILLQCQAYSSTSAEMNGPRPSTRMFLSDLSSLQADSKIRFLGCVTHYTITTGHLILEHNYPRSKTAPSSVSVDINALLEDLTAEELHVGTWLNVVGYVRESEPVPPLSLPSSFTPTPGDANRPNQRPSAIPPRPVYVEAIMVFPAGAISIGEYERILCNSQHVDRMIQFTH</sequence>
<dbReference type="Proteomes" id="UP001153461">
    <property type="component" value="Unassembled WGS sequence"/>
</dbReference>
<reference evidence="3" key="1">
    <citation type="submission" date="2021-07" db="EMBL/GenBank/DDBJ databases">
        <authorList>
            <person name="Branca A.L. A."/>
        </authorList>
    </citation>
    <scope>NUCLEOTIDE SEQUENCE</scope>
</reference>
<keyword evidence="2" id="KW-0472">Membrane</keyword>
<dbReference type="EMBL" id="CAJVNV010000066">
    <property type="protein sequence ID" value="CAG8013506.1"/>
    <property type="molecule type" value="Genomic_DNA"/>
</dbReference>
<organism evidence="3 4">
    <name type="scientific">Penicillium nalgiovense</name>
    <dbReference type="NCBI Taxonomy" id="60175"/>
    <lineage>
        <taxon>Eukaryota</taxon>
        <taxon>Fungi</taxon>
        <taxon>Dikarya</taxon>
        <taxon>Ascomycota</taxon>
        <taxon>Pezizomycotina</taxon>
        <taxon>Eurotiomycetes</taxon>
        <taxon>Eurotiomycetidae</taxon>
        <taxon>Eurotiales</taxon>
        <taxon>Aspergillaceae</taxon>
        <taxon>Penicillium</taxon>
    </lineage>
</organism>
<gene>
    <name evidence="3" type="ORF">PNAL_LOCUS2238</name>
</gene>
<accession>A0A9W4MLT1</accession>
<dbReference type="GO" id="GO:1990879">
    <property type="term" value="C:CST complex"/>
    <property type="evidence" value="ECO:0007669"/>
    <property type="project" value="InterPro"/>
</dbReference>
<proteinExistence type="predicted"/>
<name>A0A9W4MLT1_PENNA</name>
<evidence type="ECO:0000256" key="2">
    <source>
        <dbReference type="SAM" id="Phobius"/>
    </source>
</evidence>
<feature type="region of interest" description="Disordered" evidence="1">
    <location>
        <begin position="135"/>
        <end position="161"/>
    </location>
</feature>
<keyword evidence="2" id="KW-1133">Transmembrane helix</keyword>
<evidence type="ECO:0000256" key="1">
    <source>
        <dbReference type="SAM" id="MobiDB-lite"/>
    </source>
</evidence>
<keyword evidence="2" id="KW-0812">Transmembrane</keyword>
<dbReference type="InterPro" id="IPR024222">
    <property type="entry name" value="Ten1_fungal"/>
</dbReference>
<dbReference type="Gene3D" id="2.40.50.140">
    <property type="entry name" value="Nucleic acid-binding proteins"/>
    <property type="match status" value="1"/>
</dbReference>
<dbReference type="AlphaFoldDB" id="A0A9W4MLT1"/>
<dbReference type="GO" id="GO:0043047">
    <property type="term" value="F:single-stranded telomeric DNA binding"/>
    <property type="evidence" value="ECO:0007669"/>
    <property type="project" value="InterPro"/>
</dbReference>
<dbReference type="InterPro" id="IPR012340">
    <property type="entry name" value="NA-bd_OB-fold"/>
</dbReference>
<comment type="caution">
    <text evidence="3">The sequence shown here is derived from an EMBL/GenBank/DDBJ whole genome shotgun (WGS) entry which is preliminary data.</text>
</comment>
<dbReference type="GO" id="GO:0016233">
    <property type="term" value="P:telomere capping"/>
    <property type="evidence" value="ECO:0007669"/>
    <property type="project" value="InterPro"/>
</dbReference>
<feature type="transmembrane region" description="Helical" evidence="2">
    <location>
        <begin position="16"/>
        <end position="34"/>
    </location>
</feature>
<dbReference type="Pfam" id="PF12658">
    <property type="entry name" value="Ten1"/>
    <property type="match status" value="1"/>
</dbReference>
<evidence type="ECO:0008006" key="5">
    <source>
        <dbReference type="Google" id="ProtNLM"/>
    </source>
</evidence>
<dbReference type="OrthoDB" id="10264149at2759"/>
<evidence type="ECO:0000313" key="4">
    <source>
        <dbReference type="Proteomes" id="UP001153461"/>
    </source>
</evidence>
<evidence type="ECO:0000313" key="3">
    <source>
        <dbReference type="EMBL" id="CAG8013506.1"/>
    </source>
</evidence>
<protein>
    <recommendedName>
        <fullName evidence="5">CST complex subunit Ten1</fullName>
    </recommendedName>
</protein>